<dbReference type="OrthoDB" id="5989608at2759"/>
<keyword evidence="1" id="KW-0175">Coiled coil</keyword>
<feature type="compositionally biased region" description="Polar residues" evidence="2">
    <location>
        <begin position="40"/>
        <end position="51"/>
    </location>
</feature>
<gene>
    <name evidence="3" type="ORF">FBUS_04851</name>
</gene>
<evidence type="ECO:0000313" key="3">
    <source>
        <dbReference type="EMBL" id="KAA0185897.1"/>
    </source>
</evidence>
<feature type="region of interest" description="Disordered" evidence="2">
    <location>
        <begin position="30"/>
        <end position="60"/>
    </location>
</feature>
<feature type="coiled-coil region" evidence="1">
    <location>
        <begin position="700"/>
        <end position="758"/>
    </location>
</feature>
<feature type="coiled-coil region" evidence="1">
    <location>
        <begin position="310"/>
        <end position="344"/>
    </location>
</feature>
<feature type="coiled-coil region" evidence="1">
    <location>
        <begin position="1476"/>
        <end position="1503"/>
    </location>
</feature>
<feature type="coiled-coil region" evidence="1">
    <location>
        <begin position="123"/>
        <end position="182"/>
    </location>
</feature>
<feature type="region of interest" description="Disordered" evidence="2">
    <location>
        <begin position="1105"/>
        <end position="1124"/>
    </location>
</feature>
<dbReference type="PANTHER" id="PTHR19327:SF0">
    <property type="entry name" value="GOLGIN SUBFAMILY A MEMBER 4"/>
    <property type="match status" value="1"/>
</dbReference>
<evidence type="ECO:0000256" key="2">
    <source>
        <dbReference type="SAM" id="MobiDB-lite"/>
    </source>
</evidence>
<keyword evidence="4" id="KW-1185">Reference proteome</keyword>
<feature type="coiled-coil region" evidence="1">
    <location>
        <begin position="529"/>
        <end position="648"/>
    </location>
</feature>
<evidence type="ECO:0000256" key="1">
    <source>
        <dbReference type="SAM" id="Coils"/>
    </source>
</evidence>
<reference evidence="3" key="1">
    <citation type="submission" date="2019-05" db="EMBL/GenBank/DDBJ databases">
        <title>Annotation for the trematode Fasciolopsis buski.</title>
        <authorList>
            <person name="Choi Y.-J."/>
        </authorList>
    </citation>
    <scope>NUCLEOTIDE SEQUENCE</scope>
    <source>
        <strain evidence="3">HT</strain>
        <tissue evidence="3">Whole worm</tissue>
    </source>
</reference>
<proteinExistence type="predicted"/>
<accession>A0A8E0VHB8</accession>
<dbReference type="GO" id="GO:0048193">
    <property type="term" value="P:Golgi vesicle transport"/>
    <property type="evidence" value="ECO:0007669"/>
    <property type="project" value="TreeGrafter"/>
</dbReference>
<comment type="caution">
    <text evidence="3">The sequence shown here is derived from an EMBL/GenBank/DDBJ whole genome shotgun (WGS) entry which is preliminary data.</text>
</comment>
<name>A0A8E0VHB8_9TREM</name>
<dbReference type="EMBL" id="LUCM01010126">
    <property type="protein sequence ID" value="KAA0185897.1"/>
    <property type="molecule type" value="Genomic_DNA"/>
</dbReference>
<feature type="coiled-coil region" evidence="1">
    <location>
        <begin position="370"/>
        <end position="448"/>
    </location>
</feature>
<dbReference type="Proteomes" id="UP000728185">
    <property type="component" value="Unassembled WGS sequence"/>
</dbReference>
<dbReference type="GO" id="GO:0031267">
    <property type="term" value="F:small GTPase binding"/>
    <property type="evidence" value="ECO:0007669"/>
    <property type="project" value="TreeGrafter"/>
</dbReference>
<feature type="region of interest" description="Disordered" evidence="2">
    <location>
        <begin position="1383"/>
        <end position="1404"/>
    </location>
</feature>
<protein>
    <submittedName>
        <fullName evidence="3">Uncharacterized protein</fullName>
    </submittedName>
</protein>
<organism evidence="3 4">
    <name type="scientific">Fasciolopsis buskii</name>
    <dbReference type="NCBI Taxonomy" id="27845"/>
    <lineage>
        <taxon>Eukaryota</taxon>
        <taxon>Metazoa</taxon>
        <taxon>Spiralia</taxon>
        <taxon>Lophotrochozoa</taxon>
        <taxon>Platyhelminthes</taxon>
        <taxon>Trematoda</taxon>
        <taxon>Digenea</taxon>
        <taxon>Plagiorchiida</taxon>
        <taxon>Echinostomata</taxon>
        <taxon>Echinostomatoidea</taxon>
        <taxon>Fasciolidae</taxon>
        <taxon>Fasciolopsis</taxon>
    </lineage>
</organism>
<feature type="coiled-coil region" evidence="1">
    <location>
        <begin position="1024"/>
        <end position="1058"/>
    </location>
</feature>
<dbReference type="PANTHER" id="PTHR19327">
    <property type="entry name" value="GOLGIN"/>
    <property type="match status" value="1"/>
</dbReference>
<feature type="compositionally biased region" description="Polar residues" evidence="2">
    <location>
        <begin position="1105"/>
        <end position="1115"/>
    </location>
</feature>
<feature type="coiled-coil region" evidence="1">
    <location>
        <begin position="223"/>
        <end position="270"/>
    </location>
</feature>
<sequence>MNLADRRRKVQLYLDNITLCLFSTGVLSNNNSHEGRGRTPSVSSTNSQLSCSGVAESDGSVSNPTLVVAPDRGFAFYNAPNSSRTTDELCRDSDTASITSSLFHSEAQVSEMRSRFQQVHRLARGYKEKNKQLVDAYKALERERDQLKQLVESNQAKALRRLDELQDELELDKKAKRDVEVNYTLMLSEKDELIRVLRQQVKLLKEGKDLPDDLKAAIEAGHIRDLEHKRSIAQQNCDLAQKAAKDASNLIELRRELTDSKLANEALKEQVRGFKEQLATFASTATPTTALATTMENAVGDQSCSLTDGLSELQHTIESEQVKRKRAENELTRQHQDAKAQQALIERMRATIDQSTSHVSNEASELQAIKEDLEVKQHQLLEINDSLQRELTERMELETQLSVKERRVTELEERASLVSGLEEKISQLVKVEQECESLRLKIHEIDQLEAYVTAQLQIISNDMFAPDSTDPDIVTSSTSTTIADNIDKSTYSVCLRLRQGIEKLTSMLHRLGSELAQRDKREAEHIQQTAEHEMAINQLTETYRSQQQEMENQFALERSTFEKSIQLRTKEVDDLENQLKDVGMQMATLQSRLNDTNREFLIKEEEATKFSNICVDLERQLSEQKARCDEMETKTQELTLKHAQLLSERDALSDLLEKSLTCVEHLRPDGMTKNDEQVRQQSHRDSDNLTKLTLSLRERLITMEQDREQANVQLMLLKEQADHNAERLTQVDLIREENKQLADSHQAAVTELESLRAKLAELYTTGQTEREELVSERDSLKRMLVTREDELADFHHHIEQHRIRMCDLESQLTVERDHARQLEAQLNQATLDGESAHQALMELDANVHTVLNKQTVDLQKWATLTETVQQLTQRMTVSETHLEQLLQVGHARIAEYQSHLDALNLEVSQLRTSLSKALDEIKASEATADTVSSILLKAMNFDAQNCLARVKGASLGLGLITSNSSELEQLAALEKSLSDFLQELTAFTSCCSDSGSLLTLLCSRLIQFSQTITELETRVNDSVRESNQKQYEALTQTCSEAKLEIARLTEECAQKADKELLLEQTVSKLTADLDVLRSTALTRTDELASAQSALETMQQRLSVTEKQLEESQVNRNQRESVVQEKEAQITHLEAQLTRTSDSTAEKQSQDMKARLKQALQESENLRKANLTATSKEQEIIGQLRETERRLSQQQGDCNQMKQRVQHLQNQISELETVLEKTRADVPSTNIMDEIREQYQKETESLKADHSLHTQDMQAEFQSQLHARETELRADFDKQMGFIFAFLFSFFSVASCWILEADATEESNRTTTKLIAERNQLSGLLSSAQHEIDILRERVISLESTFESTRANDAQPKSTTNNDPADVMRLRDEVARLTTQLQEKSRVTDQQVASTQTPMNDQSAEVLTVQTERITPTVAGGRLAVHPPVAHEPIVAPKSSTWVEELRNQILQAESIDSLHPSVRSNTYMTSVPVEEYEALQCHNADLQNQLQQLSADFETLRANCAASNGPHSHHTQSSLFETSSSVRQFNFPPTSPGLHSPMGVLQEMVEYEVSFGIVLNSQYFCH</sequence>
<evidence type="ECO:0000313" key="4">
    <source>
        <dbReference type="Proteomes" id="UP000728185"/>
    </source>
</evidence>
<feature type="coiled-coil region" evidence="1">
    <location>
        <begin position="893"/>
        <end position="920"/>
    </location>
</feature>
<dbReference type="GO" id="GO:0005794">
    <property type="term" value="C:Golgi apparatus"/>
    <property type="evidence" value="ECO:0007669"/>
    <property type="project" value="TreeGrafter"/>
</dbReference>